<sequence>EWGGKDLKEKLGFVPAGMQKFGDFWKHALLKGYGIAGYDHTFWQQALGYLLSAFVGLLLIGLIAFIVQHFVRKSGHGEVSANR</sequence>
<keyword evidence="1" id="KW-0472">Membrane</keyword>
<feature type="transmembrane region" description="Helical" evidence="1">
    <location>
        <begin position="46"/>
        <end position="67"/>
    </location>
</feature>
<dbReference type="RefSeq" id="WP_261486684.1">
    <property type="nucleotide sequence ID" value="NZ_CDGJ01000047.1"/>
</dbReference>
<dbReference type="Proteomes" id="UP001071230">
    <property type="component" value="Unassembled WGS sequence"/>
</dbReference>
<evidence type="ECO:0000313" key="2">
    <source>
        <dbReference type="EMBL" id="CEJ07227.1"/>
    </source>
</evidence>
<keyword evidence="1" id="KW-1133">Transmembrane helix</keyword>
<name>A0ABP1XE45_9FIRM</name>
<evidence type="ECO:0000313" key="3">
    <source>
        <dbReference type="Proteomes" id="UP001071230"/>
    </source>
</evidence>
<organism evidence="2 3">
    <name type="scientific">Acididesulfobacillus acetoxydans</name>
    <dbReference type="NCBI Taxonomy" id="1561005"/>
    <lineage>
        <taxon>Bacteria</taxon>
        <taxon>Bacillati</taxon>
        <taxon>Bacillota</taxon>
        <taxon>Clostridia</taxon>
        <taxon>Eubacteriales</taxon>
        <taxon>Peptococcaceae</taxon>
        <taxon>Acididesulfobacillus</taxon>
    </lineage>
</organism>
<gene>
    <name evidence="2" type="ORF">DEACI_1685</name>
</gene>
<dbReference type="EMBL" id="CDGJ01000047">
    <property type="protein sequence ID" value="CEJ07227.1"/>
    <property type="molecule type" value="Genomic_DNA"/>
</dbReference>
<reference evidence="2" key="1">
    <citation type="submission" date="2014-11" db="EMBL/GenBank/DDBJ databases">
        <authorList>
            <person name="Hornung B.V."/>
        </authorList>
    </citation>
    <scope>NUCLEOTIDE SEQUENCE</scope>
    <source>
        <strain evidence="2">INE</strain>
    </source>
</reference>
<accession>A0ABP1XE45</accession>
<feature type="non-terminal residue" evidence="2">
    <location>
        <position position="1"/>
    </location>
</feature>
<comment type="caution">
    <text evidence="2">The sequence shown here is derived from an EMBL/GenBank/DDBJ whole genome shotgun (WGS) entry which is preliminary data.</text>
</comment>
<keyword evidence="1" id="KW-0812">Transmembrane</keyword>
<proteinExistence type="predicted"/>
<evidence type="ECO:0000256" key="1">
    <source>
        <dbReference type="SAM" id="Phobius"/>
    </source>
</evidence>
<protein>
    <submittedName>
        <fullName evidence="2">Uncharacterized protein</fullName>
    </submittedName>
</protein>
<keyword evidence="3" id="KW-1185">Reference proteome</keyword>